<keyword evidence="2" id="KW-0349">Heme</keyword>
<keyword evidence="2" id="KW-0560">Oxidoreductase</keyword>
<comment type="similarity">
    <text evidence="1 2">Belongs to the cytochrome P450 family.</text>
</comment>
<accession>A0ABR8H9Q6</accession>
<dbReference type="Pfam" id="PF00067">
    <property type="entry name" value="p450"/>
    <property type="match status" value="1"/>
</dbReference>
<dbReference type="Gene3D" id="1.10.630.10">
    <property type="entry name" value="Cytochrome P450"/>
    <property type="match status" value="1"/>
</dbReference>
<evidence type="ECO:0000256" key="2">
    <source>
        <dbReference type="RuleBase" id="RU000461"/>
    </source>
</evidence>
<dbReference type="InterPro" id="IPR036396">
    <property type="entry name" value="Cyt_P450_sf"/>
</dbReference>
<dbReference type="PANTHER" id="PTHR46696">
    <property type="entry name" value="P450, PUTATIVE (EUROFUNG)-RELATED"/>
    <property type="match status" value="1"/>
</dbReference>
<evidence type="ECO:0000313" key="4">
    <source>
        <dbReference type="Proteomes" id="UP000606396"/>
    </source>
</evidence>
<name>A0ABR8H9Q6_NOSPU</name>
<proteinExistence type="inferred from homology"/>
<keyword evidence="4" id="KW-1185">Reference proteome</keyword>
<dbReference type="SUPFAM" id="SSF48264">
    <property type="entry name" value="Cytochrome P450"/>
    <property type="match status" value="1"/>
</dbReference>
<reference evidence="3 4" key="1">
    <citation type="journal article" date="2020" name="ISME J.">
        <title>Comparative genomics reveals insights into cyanobacterial evolution and habitat adaptation.</title>
        <authorList>
            <person name="Chen M.Y."/>
            <person name="Teng W.K."/>
            <person name="Zhao L."/>
            <person name="Hu C.X."/>
            <person name="Zhou Y.K."/>
            <person name="Han B.P."/>
            <person name="Song L.R."/>
            <person name="Shu W.S."/>
        </authorList>
    </citation>
    <scope>NUCLEOTIDE SEQUENCE [LARGE SCALE GENOMIC DNA]</scope>
    <source>
        <strain evidence="3 4">FACHB-252</strain>
    </source>
</reference>
<dbReference type="Proteomes" id="UP000606396">
    <property type="component" value="Unassembled WGS sequence"/>
</dbReference>
<sequence>MSYLEKYDSIPVENVVDRVNLVNKGVWTDWRGFFKELRENRPIFITPKFVLVSLFPDVQEVLSRQEVFSVKLFAPKMDPIIGPCMLARDNTEINYREKSIMKTMLQLEDLPIVRKKAGEIAKASLDKSAATGKIEVVQELGKYVPVKICGDYFGFRGPNLETMYRWAKATQDDMFRNLTNDPKIHEASVRAGQEMRDYLTELLKRKKAQKGISISITTPLLSEEISFGKSTSSAPKDIFTRLATTEFASDIHFDDSKILTNMSMLLIGSVETTAQAITQALEQILKRPDILSKALEAAKANDDKTFDKYVWEALRFNPFSPFVVRLCESDYTLAPGTPRETRIPAKSVVLASLGSAMFDAGVVTNPDDFSVERPKYNYMHFGYGHHTCLGEHVSGVVIPEVIKQILLRPGVRLIPGDQGKIDYQGTLIPARFVIAYDK</sequence>
<dbReference type="CDD" id="cd20612">
    <property type="entry name" value="CYP_LDS-like_C"/>
    <property type="match status" value="1"/>
</dbReference>
<dbReference type="EMBL" id="JACJTC010000009">
    <property type="protein sequence ID" value="MBD2612468.1"/>
    <property type="molecule type" value="Genomic_DNA"/>
</dbReference>
<organism evidence="3 4">
    <name type="scientific">Nostoc punctiforme FACHB-252</name>
    <dbReference type="NCBI Taxonomy" id="1357509"/>
    <lineage>
        <taxon>Bacteria</taxon>
        <taxon>Bacillati</taxon>
        <taxon>Cyanobacteriota</taxon>
        <taxon>Cyanophyceae</taxon>
        <taxon>Nostocales</taxon>
        <taxon>Nostocaceae</taxon>
        <taxon>Nostoc</taxon>
    </lineage>
</organism>
<dbReference type="InterPro" id="IPR017972">
    <property type="entry name" value="Cyt_P450_CS"/>
</dbReference>
<comment type="caution">
    <text evidence="3">The sequence shown here is derived from an EMBL/GenBank/DDBJ whole genome shotgun (WGS) entry which is preliminary data.</text>
</comment>
<gene>
    <name evidence="3" type="ORF">H6G94_14470</name>
</gene>
<keyword evidence="2" id="KW-0503">Monooxygenase</keyword>
<dbReference type="RefSeq" id="WP_190949977.1">
    <property type="nucleotide sequence ID" value="NZ_JACJTC010000009.1"/>
</dbReference>
<dbReference type="InterPro" id="IPR001128">
    <property type="entry name" value="Cyt_P450"/>
</dbReference>
<dbReference type="PROSITE" id="PS00086">
    <property type="entry name" value="CYTOCHROME_P450"/>
    <property type="match status" value="1"/>
</dbReference>
<protein>
    <submittedName>
        <fullName evidence="3">Cytochrome P450</fullName>
    </submittedName>
</protein>
<evidence type="ECO:0000313" key="3">
    <source>
        <dbReference type="EMBL" id="MBD2612468.1"/>
    </source>
</evidence>
<keyword evidence="2" id="KW-0479">Metal-binding</keyword>
<keyword evidence="2" id="KW-0408">Iron</keyword>
<evidence type="ECO:0000256" key="1">
    <source>
        <dbReference type="ARBA" id="ARBA00010617"/>
    </source>
</evidence>
<dbReference type="PANTHER" id="PTHR46696:SF1">
    <property type="entry name" value="CYTOCHROME P450 YJIB-RELATED"/>
    <property type="match status" value="1"/>
</dbReference>